<dbReference type="PANTHER" id="PTHR21496:SF0">
    <property type="entry name" value="RIESKE DOMAIN-CONTAINING PROTEIN"/>
    <property type="match status" value="1"/>
</dbReference>
<dbReference type="OMA" id="CIRCPQH"/>
<dbReference type="AlphaFoldDB" id="Q4N910"/>
<dbReference type="PANTHER" id="PTHR21496">
    <property type="entry name" value="FERREDOXIN-RELATED"/>
    <property type="match status" value="1"/>
</dbReference>
<name>Q4N910_THEPA</name>
<dbReference type="EMBL" id="AAGK01000001">
    <property type="protein sequence ID" value="EAN33548.1"/>
    <property type="molecule type" value="Genomic_DNA"/>
</dbReference>
<dbReference type="SUPFAM" id="SSF50022">
    <property type="entry name" value="ISP domain"/>
    <property type="match status" value="1"/>
</dbReference>
<comment type="caution">
    <text evidence="3">The sequence shown here is derived from an EMBL/GenBank/DDBJ whole genome shotgun (WGS) entry which is preliminary data.</text>
</comment>
<dbReference type="Gene3D" id="2.102.10.10">
    <property type="entry name" value="Rieske [2Fe-2S] iron-sulphur domain"/>
    <property type="match status" value="1"/>
</dbReference>
<dbReference type="GO" id="GO:0051537">
    <property type="term" value="F:2 iron, 2 sulfur cluster binding"/>
    <property type="evidence" value="ECO:0007669"/>
    <property type="project" value="InterPro"/>
</dbReference>
<dbReference type="Pfam" id="PF22543">
    <property type="entry name" value="Rieske_4"/>
    <property type="match status" value="1"/>
</dbReference>
<accession>Q4N910</accession>
<evidence type="ECO:0000313" key="4">
    <source>
        <dbReference type="Proteomes" id="UP000001949"/>
    </source>
</evidence>
<dbReference type="eggNOG" id="ENOG502S06W">
    <property type="taxonomic scope" value="Eukaryota"/>
</dbReference>
<dbReference type="KEGG" id="tpv:TP01_0304"/>
<reference evidence="3 4" key="1">
    <citation type="journal article" date="2005" name="Science">
        <title>Genome sequence of Theileria parva, a bovine pathogen that transforms lymphocytes.</title>
        <authorList>
            <person name="Gardner M.J."/>
            <person name="Bishop R."/>
            <person name="Shah T."/>
            <person name="de Villiers E.P."/>
            <person name="Carlton J.M."/>
            <person name="Hall N."/>
            <person name="Ren Q."/>
            <person name="Paulsen I.T."/>
            <person name="Pain A."/>
            <person name="Berriman M."/>
            <person name="Wilson R.J.M."/>
            <person name="Sato S."/>
            <person name="Ralph S.A."/>
            <person name="Mann D.J."/>
            <person name="Xiong Z."/>
            <person name="Shallom S.J."/>
            <person name="Weidman J."/>
            <person name="Jiang L."/>
            <person name="Lynn J."/>
            <person name="Weaver B."/>
            <person name="Shoaibi A."/>
            <person name="Domingo A.R."/>
            <person name="Wasawo D."/>
            <person name="Crabtree J."/>
            <person name="Wortman J.R."/>
            <person name="Haas B."/>
            <person name="Angiuoli S.V."/>
            <person name="Creasy T.H."/>
            <person name="Lu C."/>
            <person name="Suh B."/>
            <person name="Silva J.C."/>
            <person name="Utterback T.R."/>
            <person name="Feldblyum T.V."/>
            <person name="Pertea M."/>
            <person name="Allen J."/>
            <person name="Nierman W.C."/>
            <person name="Taracha E.L.N."/>
            <person name="Salzberg S.L."/>
            <person name="White O.R."/>
            <person name="Fitzhugh H.A."/>
            <person name="Morzaria S."/>
            <person name="Venter J.C."/>
            <person name="Fraser C.M."/>
            <person name="Nene V."/>
        </authorList>
    </citation>
    <scope>NUCLEOTIDE SEQUENCE [LARGE SCALE GENOMIC DNA]</scope>
    <source>
        <strain evidence="3 4">Muguga</strain>
    </source>
</reference>
<organism evidence="3 4">
    <name type="scientific">Theileria parva</name>
    <name type="common">East coast fever infection agent</name>
    <dbReference type="NCBI Taxonomy" id="5875"/>
    <lineage>
        <taxon>Eukaryota</taxon>
        <taxon>Sar</taxon>
        <taxon>Alveolata</taxon>
        <taxon>Apicomplexa</taxon>
        <taxon>Aconoidasida</taxon>
        <taxon>Piroplasmida</taxon>
        <taxon>Theileriidae</taxon>
        <taxon>Theileria</taxon>
    </lineage>
</organism>
<evidence type="ECO:0000313" key="3">
    <source>
        <dbReference type="EMBL" id="EAN33548.1"/>
    </source>
</evidence>
<gene>
    <name evidence="3" type="ordered locus">TP01_0304</name>
</gene>
<evidence type="ECO:0000259" key="2">
    <source>
        <dbReference type="Pfam" id="PF22543"/>
    </source>
</evidence>
<protein>
    <recommendedName>
        <fullName evidence="2">Soluble Rieske-type ferredoxin domain-containing protein</fullName>
    </recommendedName>
</protein>
<feature type="domain" description="Soluble Rieske-type ferredoxin" evidence="2">
    <location>
        <begin position="14"/>
        <end position="90"/>
    </location>
</feature>
<keyword evidence="4" id="KW-1185">Reference proteome</keyword>
<dbReference type="Proteomes" id="UP000001949">
    <property type="component" value="Unassembled WGS sequence"/>
</dbReference>
<dbReference type="InterPro" id="IPR054716">
    <property type="entry name" value="Sol_Rieske_ferrdox_dom"/>
</dbReference>
<dbReference type="InParanoid" id="Q4N910"/>
<dbReference type="VEuPathDB" id="PiroplasmaDB:TpMuguga_01g00304"/>
<sequence length="104" mass="12308">MRIVIILREDWNTEDIEEILGQPCIRCPQHKYVISISTGESFYRPVEVIQVEENGRLRRKVLLLDWKSKGKCQRTHEVKVENDKVYVKLDESTDELPSDKYAFL</sequence>
<dbReference type="InterPro" id="IPR036922">
    <property type="entry name" value="Rieske_2Fe-2S_sf"/>
</dbReference>
<proteinExistence type="predicted"/>
<evidence type="ECO:0000256" key="1">
    <source>
        <dbReference type="ARBA" id="ARBA00034078"/>
    </source>
</evidence>
<comment type="cofactor">
    <cofactor evidence="1">
        <name>[2Fe-2S] cluster</name>
        <dbReference type="ChEBI" id="CHEBI:190135"/>
    </cofactor>
</comment>